<dbReference type="InterPro" id="IPR050187">
    <property type="entry name" value="Lipid_Phosphate_FormReg"/>
</dbReference>
<accession>A0A7M2WPG6</accession>
<keyword evidence="3" id="KW-0418">Kinase</keyword>
<sequence length="303" mass="32478">MDRVLIFANPIAGRGLGEAIAYRIREGLAAGGYDARMWLLPPTELTEDDLPTGVTAAVAIGGDGTVRAVAERLYVLATAAGRETPPLLIIPLGTANLMVRHLGIDWDDDHLESQVVSAIRDGQIVWVDAARCNGSLFLLMVGVGFDAAVVHELSRVRRGPISYASYVLPAATVAASYRFPPVRVEVDGKMVFGPEDGVVFVGNVREYGTGFPFLPQARPDDGLLDICAMPCSNLLDAARLFLLAAAGEHIHEEGVVYLKGRRVRIDSPLTPAGVPVQIDGDAAGHTPVEIDLMPVRMRLIVPR</sequence>
<dbReference type="RefSeq" id="WP_206290196.1">
    <property type="nucleotide sequence ID" value="NZ_CP063458.1"/>
</dbReference>
<dbReference type="PANTHER" id="PTHR12358">
    <property type="entry name" value="SPHINGOSINE KINASE"/>
    <property type="match status" value="1"/>
</dbReference>
<dbReference type="Proteomes" id="UP000593765">
    <property type="component" value="Chromosome"/>
</dbReference>
<evidence type="ECO:0000256" key="2">
    <source>
        <dbReference type="ARBA" id="ARBA00022741"/>
    </source>
</evidence>
<dbReference type="GO" id="GO:0005524">
    <property type="term" value="F:ATP binding"/>
    <property type="evidence" value="ECO:0007669"/>
    <property type="project" value="UniProtKB-KW"/>
</dbReference>
<evidence type="ECO:0000313" key="6">
    <source>
        <dbReference type="EMBL" id="QOV87299.1"/>
    </source>
</evidence>
<reference evidence="6 7" key="1">
    <citation type="submission" date="2020-10" db="EMBL/GenBank/DDBJ databases">
        <title>Wide distribution of Phycisphaera-like planctomycetes from WD2101 soil group in peatlands and genome analysis of the first cultivated representative.</title>
        <authorList>
            <person name="Dedysh S.N."/>
            <person name="Beletsky A.V."/>
            <person name="Ivanova A."/>
            <person name="Kulichevskaya I.S."/>
            <person name="Suzina N.E."/>
            <person name="Philippov D.A."/>
            <person name="Rakitin A.L."/>
            <person name="Mardanov A.V."/>
            <person name="Ravin N.V."/>
        </authorList>
    </citation>
    <scope>NUCLEOTIDE SEQUENCE [LARGE SCALE GENOMIC DNA]</scope>
    <source>
        <strain evidence="6 7">M1803</strain>
    </source>
</reference>
<name>A0A7M2WPG6_9BACT</name>
<dbReference type="Gene3D" id="3.40.50.10330">
    <property type="entry name" value="Probable inorganic polyphosphate/atp-NAD kinase, domain 1"/>
    <property type="match status" value="1"/>
</dbReference>
<proteinExistence type="predicted"/>
<dbReference type="SMART" id="SM00046">
    <property type="entry name" value="DAGKc"/>
    <property type="match status" value="1"/>
</dbReference>
<dbReference type="Gene3D" id="2.60.200.40">
    <property type="match status" value="1"/>
</dbReference>
<dbReference type="GO" id="GO:0005886">
    <property type="term" value="C:plasma membrane"/>
    <property type="evidence" value="ECO:0007669"/>
    <property type="project" value="TreeGrafter"/>
</dbReference>
<gene>
    <name evidence="6" type="ORF">IPV69_13455</name>
</gene>
<dbReference type="InterPro" id="IPR017438">
    <property type="entry name" value="ATP-NAD_kinase_N"/>
</dbReference>
<dbReference type="Pfam" id="PF19279">
    <property type="entry name" value="YegS_C"/>
    <property type="match status" value="1"/>
</dbReference>
<dbReference type="PANTHER" id="PTHR12358:SF106">
    <property type="entry name" value="LIPID KINASE YEGS"/>
    <property type="match status" value="1"/>
</dbReference>
<dbReference type="InterPro" id="IPR016064">
    <property type="entry name" value="NAD/diacylglycerol_kinase_sf"/>
</dbReference>
<evidence type="ECO:0000256" key="4">
    <source>
        <dbReference type="ARBA" id="ARBA00022840"/>
    </source>
</evidence>
<dbReference type="InterPro" id="IPR045540">
    <property type="entry name" value="YegS/DAGK_C"/>
</dbReference>
<dbReference type="GO" id="GO:0016301">
    <property type="term" value="F:kinase activity"/>
    <property type="evidence" value="ECO:0007669"/>
    <property type="project" value="UniProtKB-KW"/>
</dbReference>
<dbReference type="EMBL" id="CP063458">
    <property type="protein sequence ID" value="QOV87299.1"/>
    <property type="molecule type" value="Genomic_DNA"/>
</dbReference>
<feature type="domain" description="DAGKc" evidence="5">
    <location>
        <begin position="1"/>
        <end position="135"/>
    </location>
</feature>
<evidence type="ECO:0000256" key="1">
    <source>
        <dbReference type="ARBA" id="ARBA00022679"/>
    </source>
</evidence>
<dbReference type="InterPro" id="IPR001206">
    <property type="entry name" value="Diacylglycerol_kinase_cat_dom"/>
</dbReference>
<protein>
    <recommendedName>
        <fullName evidence="5">DAGKc domain-containing protein</fullName>
    </recommendedName>
</protein>
<keyword evidence="7" id="KW-1185">Reference proteome</keyword>
<dbReference type="PROSITE" id="PS50146">
    <property type="entry name" value="DAGK"/>
    <property type="match status" value="1"/>
</dbReference>
<evidence type="ECO:0000256" key="3">
    <source>
        <dbReference type="ARBA" id="ARBA00022777"/>
    </source>
</evidence>
<keyword evidence="2" id="KW-0547">Nucleotide-binding</keyword>
<keyword evidence="1" id="KW-0808">Transferase</keyword>
<keyword evidence="4" id="KW-0067">ATP-binding</keyword>
<dbReference type="KEGG" id="hbs:IPV69_13455"/>
<dbReference type="Pfam" id="PF00781">
    <property type="entry name" value="DAGK_cat"/>
    <property type="match status" value="1"/>
</dbReference>
<dbReference type="SUPFAM" id="SSF111331">
    <property type="entry name" value="NAD kinase/diacylglycerol kinase-like"/>
    <property type="match status" value="1"/>
</dbReference>
<organism evidence="6 7">
    <name type="scientific">Humisphaera borealis</name>
    <dbReference type="NCBI Taxonomy" id="2807512"/>
    <lineage>
        <taxon>Bacteria</taxon>
        <taxon>Pseudomonadati</taxon>
        <taxon>Planctomycetota</taxon>
        <taxon>Phycisphaerae</taxon>
        <taxon>Tepidisphaerales</taxon>
        <taxon>Tepidisphaeraceae</taxon>
        <taxon>Humisphaera</taxon>
    </lineage>
</organism>
<evidence type="ECO:0000259" key="5">
    <source>
        <dbReference type="PROSITE" id="PS50146"/>
    </source>
</evidence>
<evidence type="ECO:0000313" key="7">
    <source>
        <dbReference type="Proteomes" id="UP000593765"/>
    </source>
</evidence>
<dbReference type="AlphaFoldDB" id="A0A7M2WPG6"/>